<gene>
    <name evidence="2" type="ORF">HX095_10460</name>
</gene>
<sequence>MINLIDYKQQKIFIISDTHGHHRMIDIPVCDIIIHCGDICNDGNMNEIQDFFDWFSNLKIDHKIFVHGNHDLLFELEPELAQNIISQNVIWLNDAFVTVNSINFFGINGFVNEYEIENDLKIDFLITHYPPKGVLDNGFGNSIIRDFVNKFHPIHHVFGHNHDDYGTFNFNHTIFINTSVYKNLINK</sequence>
<dbReference type="InterPro" id="IPR051693">
    <property type="entry name" value="UPF0046_metallophosphoest"/>
</dbReference>
<dbReference type="PANTHER" id="PTHR12905">
    <property type="entry name" value="METALLOPHOSPHOESTERASE"/>
    <property type="match status" value="1"/>
</dbReference>
<dbReference type="Proteomes" id="UP001173578">
    <property type="component" value="Unassembled WGS sequence"/>
</dbReference>
<reference evidence="2" key="2">
    <citation type="journal article" date="2022" name="Sci. Total Environ.">
        <title>Prevalence, transmission, and molecular epidemiology of tet(X)-positive bacteria among humans, animals, and environmental niches in China: An epidemiological, and genomic-based study.</title>
        <authorList>
            <person name="Dong N."/>
            <person name="Zeng Y."/>
            <person name="Cai C."/>
            <person name="Sun C."/>
            <person name="Lu J."/>
            <person name="Liu C."/>
            <person name="Zhou H."/>
            <person name="Sun Q."/>
            <person name="Shu L."/>
            <person name="Wang H."/>
            <person name="Wang Y."/>
            <person name="Wang S."/>
            <person name="Wu C."/>
            <person name="Chan E.W."/>
            <person name="Chen G."/>
            <person name="Shen Z."/>
            <person name="Chen S."/>
            <person name="Zhang R."/>
        </authorList>
    </citation>
    <scope>NUCLEOTIDE SEQUENCE</scope>
    <source>
        <strain evidence="2">210</strain>
    </source>
</reference>
<dbReference type="AlphaFoldDB" id="A0AAW7DII4"/>
<evidence type="ECO:0000313" key="3">
    <source>
        <dbReference type="Proteomes" id="UP001173578"/>
    </source>
</evidence>
<dbReference type="EMBL" id="JACALR010000004">
    <property type="protein sequence ID" value="MDM1551635.1"/>
    <property type="molecule type" value="Genomic_DNA"/>
</dbReference>
<name>A0AAW7DII4_9FLAO</name>
<dbReference type="InterPro" id="IPR004843">
    <property type="entry name" value="Calcineurin-like_PHP"/>
</dbReference>
<dbReference type="RefSeq" id="WP_286486166.1">
    <property type="nucleotide sequence ID" value="NZ_JACALR010000004.1"/>
</dbReference>
<dbReference type="InterPro" id="IPR029052">
    <property type="entry name" value="Metallo-depent_PP-like"/>
</dbReference>
<evidence type="ECO:0000259" key="1">
    <source>
        <dbReference type="Pfam" id="PF00149"/>
    </source>
</evidence>
<protein>
    <submittedName>
        <fullName evidence="2">Metallophosphoesterase</fullName>
    </submittedName>
</protein>
<organism evidence="2 3">
    <name type="scientific">Empedobacter falsenii</name>
    <dbReference type="NCBI Taxonomy" id="343874"/>
    <lineage>
        <taxon>Bacteria</taxon>
        <taxon>Pseudomonadati</taxon>
        <taxon>Bacteroidota</taxon>
        <taxon>Flavobacteriia</taxon>
        <taxon>Flavobacteriales</taxon>
        <taxon>Weeksellaceae</taxon>
        <taxon>Empedobacter</taxon>
    </lineage>
</organism>
<dbReference type="Gene3D" id="3.60.21.10">
    <property type="match status" value="1"/>
</dbReference>
<accession>A0AAW7DII4</accession>
<feature type="domain" description="Calcineurin-like phosphoesterase" evidence="1">
    <location>
        <begin position="11"/>
        <end position="163"/>
    </location>
</feature>
<reference evidence="2" key="1">
    <citation type="submission" date="2020-06" db="EMBL/GenBank/DDBJ databases">
        <authorList>
            <person name="Dong N."/>
        </authorList>
    </citation>
    <scope>NUCLEOTIDE SEQUENCE</scope>
    <source>
        <strain evidence="2">210</strain>
    </source>
</reference>
<dbReference type="Pfam" id="PF00149">
    <property type="entry name" value="Metallophos"/>
    <property type="match status" value="1"/>
</dbReference>
<dbReference type="PANTHER" id="PTHR12905:SF0">
    <property type="entry name" value="CALCINEURIN-LIKE PHOSPHOESTERASE DOMAIN-CONTAINING PROTEIN"/>
    <property type="match status" value="1"/>
</dbReference>
<evidence type="ECO:0000313" key="2">
    <source>
        <dbReference type="EMBL" id="MDM1551635.1"/>
    </source>
</evidence>
<dbReference type="SUPFAM" id="SSF56300">
    <property type="entry name" value="Metallo-dependent phosphatases"/>
    <property type="match status" value="1"/>
</dbReference>
<dbReference type="GO" id="GO:0016787">
    <property type="term" value="F:hydrolase activity"/>
    <property type="evidence" value="ECO:0007669"/>
    <property type="project" value="InterPro"/>
</dbReference>
<proteinExistence type="predicted"/>
<comment type="caution">
    <text evidence="2">The sequence shown here is derived from an EMBL/GenBank/DDBJ whole genome shotgun (WGS) entry which is preliminary data.</text>
</comment>